<evidence type="ECO:0000313" key="2">
    <source>
        <dbReference type="Proteomes" id="UP000675882"/>
    </source>
</evidence>
<keyword evidence="2" id="KW-1185">Reference proteome</keyword>
<dbReference type="EMBL" id="CAJNBL010000041">
    <property type="protein sequence ID" value="CAE6733290.1"/>
    <property type="molecule type" value="Genomic_DNA"/>
</dbReference>
<comment type="caution">
    <text evidence="1">The sequence shown here is derived from an EMBL/GenBank/DDBJ whole genome shotgun (WGS) entry which is preliminary data.</text>
</comment>
<organism evidence="1 2">
    <name type="scientific">Candidatus Nitrotoga fabula</name>
    <dbReference type="NCBI Taxonomy" id="2182327"/>
    <lineage>
        <taxon>Bacteria</taxon>
        <taxon>Pseudomonadati</taxon>
        <taxon>Pseudomonadota</taxon>
        <taxon>Betaproteobacteria</taxon>
        <taxon>Nitrosomonadales</taxon>
        <taxon>Gallionellaceae</taxon>
        <taxon>Candidatus Nitrotoga</taxon>
    </lineage>
</organism>
<dbReference type="AlphaFoldDB" id="A0A916BDH6"/>
<protein>
    <submittedName>
        <fullName evidence="1">Uncharacterized protein</fullName>
    </submittedName>
</protein>
<evidence type="ECO:0000313" key="1">
    <source>
        <dbReference type="EMBL" id="CAE6733290.1"/>
    </source>
</evidence>
<gene>
    <name evidence="1" type="ORF">NTGZN8_60003</name>
</gene>
<proteinExistence type="predicted"/>
<dbReference type="Proteomes" id="UP000675882">
    <property type="component" value="Unassembled WGS sequence"/>
</dbReference>
<sequence length="82" mass="8847">MAFCEAHQFVGEVFVEDEAEDVVLVFIGLDLGAHLVCGFPDFGGELLFVHSGDVLKLSARSLVVVVHDGSRKSNGGRCTYSF</sequence>
<name>A0A916BDH6_9PROT</name>
<accession>A0A916BDH6</accession>
<reference evidence="1" key="1">
    <citation type="submission" date="2021-02" db="EMBL/GenBank/DDBJ databases">
        <authorList>
            <person name="Han P."/>
        </authorList>
    </citation>
    <scope>NUCLEOTIDE SEQUENCE</scope>
    <source>
        <strain evidence="1">Candidatus Nitrotoga sp. ZN8</strain>
    </source>
</reference>